<dbReference type="GO" id="GO:0016887">
    <property type="term" value="F:ATP hydrolysis activity"/>
    <property type="evidence" value="ECO:0007669"/>
    <property type="project" value="InterPro"/>
</dbReference>
<evidence type="ECO:0000256" key="2">
    <source>
        <dbReference type="ARBA" id="ARBA00022448"/>
    </source>
</evidence>
<evidence type="ECO:0000256" key="1">
    <source>
        <dbReference type="ARBA" id="ARBA00005417"/>
    </source>
</evidence>
<keyword evidence="3" id="KW-0547">Nucleotide-binding</keyword>
<dbReference type="CDD" id="cd03214">
    <property type="entry name" value="ABC_Iron-Siderophores_B12_Hemin"/>
    <property type="match status" value="1"/>
</dbReference>
<evidence type="ECO:0000256" key="4">
    <source>
        <dbReference type="ARBA" id="ARBA00022840"/>
    </source>
</evidence>
<comment type="similarity">
    <text evidence="1">Belongs to the ABC transporter superfamily.</text>
</comment>
<evidence type="ECO:0000313" key="6">
    <source>
        <dbReference type="EMBL" id="STP09266.1"/>
    </source>
</evidence>
<dbReference type="AlphaFoldDB" id="A0A377JND6"/>
<feature type="domain" description="ABC transporter" evidence="5">
    <location>
        <begin position="2"/>
        <end position="234"/>
    </location>
</feature>
<organism evidence="6 7">
    <name type="scientific">Helicobacter cinaedi</name>
    <dbReference type="NCBI Taxonomy" id="213"/>
    <lineage>
        <taxon>Bacteria</taxon>
        <taxon>Pseudomonadati</taxon>
        <taxon>Campylobacterota</taxon>
        <taxon>Epsilonproteobacteria</taxon>
        <taxon>Campylobacterales</taxon>
        <taxon>Helicobacteraceae</taxon>
        <taxon>Helicobacter</taxon>
    </lineage>
</organism>
<dbReference type="SMART" id="SM00382">
    <property type="entry name" value="AAA"/>
    <property type="match status" value="1"/>
</dbReference>
<dbReference type="InterPro" id="IPR017871">
    <property type="entry name" value="ABC_transporter-like_CS"/>
</dbReference>
<dbReference type="InterPro" id="IPR050153">
    <property type="entry name" value="Metal_Ion_Import_ABC"/>
</dbReference>
<dbReference type="PROSITE" id="PS00211">
    <property type="entry name" value="ABC_TRANSPORTER_1"/>
    <property type="match status" value="1"/>
</dbReference>
<sequence length="260" mass="29305">MFAINNASFKRKNTQVLNNINLALQEGEVLSILGCNGAGKTTLLKCMVGLLEWNLGESVLLGKPLKAYNQQELWKIISYVPQAKTQIFNIKVLDMVALGCNPSVQFKPNAAHFKQAHDILDKLHLTHLTHKLCLNLSGGELQMVLFARALVKNPKILILDEPESNLDFHNQKTILDMLKRLSNNGCTIILNTHFPSHARFLSHKVVLLHKITDCLDSPQDTNAIFGNAKHLLTSKYLSQLYNVPLHTESMPMENEYVFRI</sequence>
<protein>
    <submittedName>
        <fullName evidence="6">Iron(III) ABC transporter ATP-binding protein</fullName>
    </submittedName>
</protein>
<evidence type="ECO:0000259" key="5">
    <source>
        <dbReference type="PROSITE" id="PS50893"/>
    </source>
</evidence>
<gene>
    <name evidence="6" type="ORF">NCTC12221_00706</name>
</gene>
<accession>A0A377JND6</accession>
<keyword evidence="4 6" id="KW-0067">ATP-binding</keyword>
<dbReference type="Proteomes" id="UP000255335">
    <property type="component" value="Unassembled WGS sequence"/>
</dbReference>
<dbReference type="EMBL" id="UGHZ01000001">
    <property type="protein sequence ID" value="STP09266.1"/>
    <property type="molecule type" value="Genomic_DNA"/>
</dbReference>
<dbReference type="InterPro" id="IPR003593">
    <property type="entry name" value="AAA+_ATPase"/>
</dbReference>
<dbReference type="PANTHER" id="PTHR42734:SF6">
    <property type="entry name" value="MOLYBDATE IMPORT ATP-BINDING PROTEIN MOLC"/>
    <property type="match status" value="1"/>
</dbReference>
<evidence type="ECO:0000256" key="3">
    <source>
        <dbReference type="ARBA" id="ARBA00022741"/>
    </source>
</evidence>
<dbReference type="GO" id="GO:0005524">
    <property type="term" value="F:ATP binding"/>
    <property type="evidence" value="ECO:0007669"/>
    <property type="project" value="UniProtKB-KW"/>
</dbReference>
<dbReference type="PROSITE" id="PS50893">
    <property type="entry name" value="ABC_TRANSPORTER_2"/>
    <property type="match status" value="1"/>
</dbReference>
<reference evidence="6 7" key="1">
    <citation type="submission" date="2018-06" db="EMBL/GenBank/DDBJ databases">
        <authorList>
            <consortium name="Pathogen Informatics"/>
            <person name="Doyle S."/>
        </authorList>
    </citation>
    <scope>NUCLEOTIDE SEQUENCE [LARGE SCALE GENOMIC DNA]</scope>
    <source>
        <strain evidence="6 7">NCTC12221</strain>
    </source>
</reference>
<evidence type="ECO:0000313" key="7">
    <source>
        <dbReference type="Proteomes" id="UP000255335"/>
    </source>
</evidence>
<dbReference type="SUPFAM" id="SSF52540">
    <property type="entry name" value="P-loop containing nucleoside triphosphate hydrolases"/>
    <property type="match status" value="1"/>
</dbReference>
<dbReference type="Pfam" id="PF00005">
    <property type="entry name" value="ABC_tran"/>
    <property type="match status" value="1"/>
</dbReference>
<proteinExistence type="inferred from homology"/>
<dbReference type="InterPro" id="IPR003439">
    <property type="entry name" value="ABC_transporter-like_ATP-bd"/>
</dbReference>
<dbReference type="PANTHER" id="PTHR42734">
    <property type="entry name" value="METAL TRANSPORT SYSTEM ATP-BINDING PROTEIN TM_0124-RELATED"/>
    <property type="match status" value="1"/>
</dbReference>
<dbReference type="RefSeq" id="WP_115025995.1">
    <property type="nucleotide sequence ID" value="NZ_UGHZ01000001.1"/>
</dbReference>
<dbReference type="InterPro" id="IPR027417">
    <property type="entry name" value="P-loop_NTPase"/>
</dbReference>
<name>A0A377JND6_9HELI</name>
<keyword evidence="2" id="KW-0813">Transport</keyword>
<dbReference type="Gene3D" id="3.40.50.300">
    <property type="entry name" value="P-loop containing nucleotide triphosphate hydrolases"/>
    <property type="match status" value="1"/>
</dbReference>